<proteinExistence type="predicted"/>
<evidence type="ECO:0000313" key="2">
    <source>
        <dbReference type="EMBL" id="HIY87314.1"/>
    </source>
</evidence>
<sequence>MMKKIWLFMLLVFGSFAFCMAQEMQEVVYLKNGSVIRGMIIEQIPGKSLKIQTNDGSIFAYEMDEVEKITKEQATYQRYGKQYSSGLNGNGAQRGYRGFADLGYTIGTGGWSGTNRVEFATSHGYQFNPYFYAGLGVGVNYYHDAELVEIPVFADFRTDILNNWVTPYVDFRIGYTVYDGTGFYMSPTVGCRFGFSKTALNIGIGYTMQKLSVDWYGYGSYYGSSSENIGGFSIKLGLDF</sequence>
<organism evidence="2 3">
    <name type="scientific">Candidatus Bacteroides pullicola</name>
    <dbReference type="NCBI Taxonomy" id="2838475"/>
    <lineage>
        <taxon>Bacteria</taxon>
        <taxon>Pseudomonadati</taxon>
        <taxon>Bacteroidota</taxon>
        <taxon>Bacteroidia</taxon>
        <taxon>Bacteroidales</taxon>
        <taxon>Bacteroidaceae</taxon>
        <taxon>Bacteroides</taxon>
    </lineage>
</organism>
<evidence type="ECO:0008006" key="4">
    <source>
        <dbReference type="Google" id="ProtNLM"/>
    </source>
</evidence>
<gene>
    <name evidence="2" type="ORF">H9824_01255</name>
</gene>
<comment type="caution">
    <text evidence="2">The sequence shown here is derived from an EMBL/GenBank/DDBJ whole genome shotgun (WGS) entry which is preliminary data.</text>
</comment>
<feature type="chain" id="PRO_5038932923" description="Outer membrane protein beta-barrel domain-containing protein" evidence="1">
    <location>
        <begin position="22"/>
        <end position="240"/>
    </location>
</feature>
<dbReference type="AlphaFoldDB" id="A0A9D1ZFC4"/>
<evidence type="ECO:0000256" key="1">
    <source>
        <dbReference type="SAM" id="SignalP"/>
    </source>
</evidence>
<dbReference type="Proteomes" id="UP000886851">
    <property type="component" value="Unassembled WGS sequence"/>
</dbReference>
<evidence type="ECO:0000313" key="3">
    <source>
        <dbReference type="Proteomes" id="UP000886851"/>
    </source>
</evidence>
<reference evidence="2" key="2">
    <citation type="submission" date="2021-04" db="EMBL/GenBank/DDBJ databases">
        <authorList>
            <person name="Gilroy R."/>
        </authorList>
    </citation>
    <scope>NUCLEOTIDE SEQUENCE</scope>
    <source>
        <strain evidence="2">Gambia2-208</strain>
    </source>
</reference>
<keyword evidence="1" id="KW-0732">Signal</keyword>
<feature type="signal peptide" evidence="1">
    <location>
        <begin position="1"/>
        <end position="21"/>
    </location>
</feature>
<dbReference type="EMBL" id="DXCV01000012">
    <property type="protein sequence ID" value="HIY87314.1"/>
    <property type="molecule type" value="Genomic_DNA"/>
</dbReference>
<reference evidence="2" key="1">
    <citation type="journal article" date="2021" name="PeerJ">
        <title>Extensive microbial diversity within the chicken gut microbiome revealed by metagenomics and culture.</title>
        <authorList>
            <person name="Gilroy R."/>
            <person name="Ravi A."/>
            <person name="Getino M."/>
            <person name="Pursley I."/>
            <person name="Horton D.L."/>
            <person name="Alikhan N.F."/>
            <person name="Baker D."/>
            <person name="Gharbi K."/>
            <person name="Hall N."/>
            <person name="Watson M."/>
            <person name="Adriaenssens E.M."/>
            <person name="Foster-Nyarko E."/>
            <person name="Jarju S."/>
            <person name="Secka A."/>
            <person name="Antonio M."/>
            <person name="Oren A."/>
            <person name="Chaudhuri R.R."/>
            <person name="La Ragione R."/>
            <person name="Hildebrand F."/>
            <person name="Pallen M.J."/>
        </authorList>
    </citation>
    <scope>NUCLEOTIDE SEQUENCE</scope>
    <source>
        <strain evidence="2">Gambia2-208</strain>
    </source>
</reference>
<protein>
    <recommendedName>
        <fullName evidence="4">Outer membrane protein beta-barrel domain-containing protein</fullName>
    </recommendedName>
</protein>
<accession>A0A9D1ZFC4</accession>
<name>A0A9D1ZFC4_9BACE</name>